<dbReference type="PIRSF" id="PIRSF017302">
    <property type="entry name" value="Gltscr2"/>
    <property type="match status" value="1"/>
</dbReference>
<keyword evidence="8" id="KW-1185">Reference proteome</keyword>
<feature type="compositionally biased region" description="Basic residues" evidence="6">
    <location>
        <begin position="160"/>
        <end position="175"/>
    </location>
</feature>
<protein>
    <recommendedName>
        <fullName evidence="2 5">Ribosome biogenesis protein NOP53</fullName>
    </recommendedName>
</protein>
<evidence type="ECO:0000256" key="1">
    <source>
        <dbReference type="ARBA" id="ARBA00008838"/>
    </source>
</evidence>
<dbReference type="GO" id="GO:0000027">
    <property type="term" value="P:ribosomal large subunit assembly"/>
    <property type="evidence" value="ECO:0007669"/>
    <property type="project" value="UniProtKB-UniRule"/>
</dbReference>
<dbReference type="EMBL" id="JBAMIC010000024">
    <property type="protein sequence ID" value="KAK7089939.1"/>
    <property type="molecule type" value="Genomic_DNA"/>
</dbReference>
<dbReference type="GO" id="GO:0008097">
    <property type="term" value="F:5S rRNA binding"/>
    <property type="evidence" value="ECO:0007669"/>
    <property type="project" value="TreeGrafter"/>
</dbReference>
<sequence length="416" mass="47897">MDEPTFSKRRKLARNKKKSWRGIDISATEEFLEDQRFQLRTTGLVAEKTDDQLFIVERTVKDKSAESVATRRKAKTELKCYSNLANSSRIQCPRKEYPVASNFESKAVHREVCSARATRRKPAPQKADTTTQQTATAQDLWGEEKKETADVEEHFMQVTKRTRVQTPKHVRRKASARPAVEVPHPGSSINPAYDDHQDLLLKAYVVEQKKDKAERKIFNALDARFPCVSEAPTQASWLAEMSGGLFDSEHPSKEEEEGDITKPISINPPVNREKKKTPSERKKAKAAKLLGQHMQQQKKVKGRENKVFSIIKIRSELARETREMKKNAVLKAEKQENKKYAPKKLGKFKVDEPEMELKLSSELVPNLRSVKPEGNLLEDRYRSMQMRNLVEPRAKVNKKKTKKKKFEKKSFREITV</sequence>
<evidence type="ECO:0000313" key="8">
    <source>
        <dbReference type="Proteomes" id="UP001374579"/>
    </source>
</evidence>
<feature type="compositionally biased region" description="Basic residues" evidence="6">
    <location>
        <begin position="395"/>
        <end position="407"/>
    </location>
</feature>
<feature type="region of interest" description="Disordered" evidence="6">
    <location>
        <begin position="244"/>
        <end position="283"/>
    </location>
</feature>
<dbReference type="PANTHER" id="PTHR14211:SF7">
    <property type="entry name" value="RIBOSOME BIOGENESIS PROTEIN NOP53"/>
    <property type="match status" value="1"/>
</dbReference>
<feature type="region of interest" description="Disordered" evidence="6">
    <location>
        <begin position="160"/>
        <end position="193"/>
    </location>
</feature>
<keyword evidence="4 5" id="KW-0539">Nucleus</keyword>
<comment type="subcellular location">
    <subcellularLocation>
        <location evidence="5">Nucleus</location>
        <location evidence="5">Nucleolus</location>
    </subcellularLocation>
    <subcellularLocation>
        <location evidence="5">Nucleus</location>
        <location evidence="5">Nucleoplasm</location>
    </subcellularLocation>
</comment>
<organism evidence="7 8">
    <name type="scientific">Littorina saxatilis</name>
    <dbReference type="NCBI Taxonomy" id="31220"/>
    <lineage>
        <taxon>Eukaryota</taxon>
        <taxon>Metazoa</taxon>
        <taxon>Spiralia</taxon>
        <taxon>Lophotrochozoa</taxon>
        <taxon>Mollusca</taxon>
        <taxon>Gastropoda</taxon>
        <taxon>Caenogastropoda</taxon>
        <taxon>Littorinimorpha</taxon>
        <taxon>Littorinoidea</taxon>
        <taxon>Littorinidae</taxon>
        <taxon>Littorina</taxon>
    </lineage>
</organism>
<proteinExistence type="inferred from homology"/>
<reference evidence="7 8" key="1">
    <citation type="submission" date="2024-02" db="EMBL/GenBank/DDBJ databases">
        <title>Chromosome-scale genome assembly of the rough periwinkle Littorina saxatilis.</title>
        <authorList>
            <person name="De Jode A."/>
            <person name="Faria R."/>
            <person name="Formenti G."/>
            <person name="Sims Y."/>
            <person name="Smith T.P."/>
            <person name="Tracey A."/>
            <person name="Wood J.M.D."/>
            <person name="Zagrodzka Z.B."/>
            <person name="Johannesson K."/>
            <person name="Butlin R.K."/>
            <person name="Leder E.H."/>
        </authorList>
    </citation>
    <scope>NUCLEOTIDE SEQUENCE [LARGE SCALE GENOMIC DNA]</scope>
    <source>
        <strain evidence="7">Snail1</strain>
        <tissue evidence="7">Muscle</tissue>
    </source>
</reference>
<keyword evidence="3 5" id="KW-0690">Ribosome biogenesis</keyword>
<evidence type="ECO:0000313" key="7">
    <source>
        <dbReference type="EMBL" id="KAK7089939.1"/>
    </source>
</evidence>
<dbReference type="Pfam" id="PF07767">
    <property type="entry name" value="Nop53"/>
    <property type="match status" value="1"/>
</dbReference>
<feature type="region of interest" description="Disordered" evidence="6">
    <location>
        <begin position="394"/>
        <end position="416"/>
    </location>
</feature>
<comment type="function">
    <text evidence="5">May play a role in ribosome biogenesis.</text>
</comment>
<dbReference type="Proteomes" id="UP001374579">
    <property type="component" value="Unassembled WGS sequence"/>
</dbReference>
<dbReference type="AlphaFoldDB" id="A0AAN9AN80"/>
<name>A0AAN9AN80_9CAEN</name>
<dbReference type="GO" id="GO:0006364">
    <property type="term" value="P:rRNA processing"/>
    <property type="evidence" value="ECO:0007669"/>
    <property type="project" value="TreeGrafter"/>
</dbReference>
<evidence type="ECO:0000256" key="6">
    <source>
        <dbReference type="SAM" id="MobiDB-lite"/>
    </source>
</evidence>
<feature type="compositionally biased region" description="Low complexity" evidence="6">
    <location>
        <begin position="127"/>
        <end position="138"/>
    </location>
</feature>
<dbReference type="InterPro" id="IPR011687">
    <property type="entry name" value="Nop53/GLTSCR2"/>
</dbReference>
<evidence type="ECO:0000256" key="4">
    <source>
        <dbReference type="ARBA" id="ARBA00023242"/>
    </source>
</evidence>
<comment type="caution">
    <text evidence="7">The sequence shown here is derived from an EMBL/GenBank/DDBJ whole genome shotgun (WGS) entry which is preliminary data.</text>
</comment>
<dbReference type="GO" id="GO:0005730">
    <property type="term" value="C:nucleolus"/>
    <property type="evidence" value="ECO:0007669"/>
    <property type="project" value="UniProtKB-SubCell"/>
</dbReference>
<evidence type="ECO:0000256" key="2">
    <source>
        <dbReference type="ARBA" id="ARBA00018339"/>
    </source>
</evidence>
<gene>
    <name evidence="7" type="ORF">V1264_009813</name>
</gene>
<evidence type="ECO:0000256" key="3">
    <source>
        <dbReference type="ARBA" id="ARBA00022517"/>
    </source>
</evidence>
<accession>A0AAN9AN80</accession>
<evidence type="ECO:0000256" key="5">
    <source>
        <dbReference type="PIRNR" id="PIRNR017302"/>
    </source>
</evidence>
<feature type="region of interest" description="Disordered" evidence="6">
    <location>
        <begin position="114"/>
        <end position="138"/>
    </location>
</feature>
<comment type="similarity">
    <text evidence="1 5">Belongs to the NOP53 family.</text>
</comment>
<dbReference type="GO" id="GO:0005654">
    <property type="term" value="C:nucleoplasm"/>
    <property type="evidence" value="ECO:0007669"/>
    <property type="project" value="UniProtKB-SubCell"/>
</dbReference>
<dbReference type="PANTHER" id="PTHR14211">
    <property type="entry name" value="GLIOMA SUPPRESSOR CANDIDATE REGION GENE 2"/>
    <property type="match status" value="1"/>
</dbReference>